<evidence type="ECO:0000259" key="4">
    <source>
        <dbReference type="PROSITE" id="PS50835"/>
    </source>
</evidence>
<evidence type="ECO:0000313" key="5">
    <source>
        <dbReference type="Ensembl" id="ENSACLP00000064027.1"/>
    </source>
</evidence>
<accession>A0AAX7U5G6</accession>
<dbReference type="SMART" id="SM00409">
    <property type="entry name" value="IG"/>
    <property type="match status" value="1"/>
</dbReference>
<name>A0AAX7U5G6_ASTCA</name>
<keyword evidence="2" id="KW-1015">Disulfide bond</keyword>
<dbReference type="Gene3D" id="2.60.40.10">
    <property type="entry name" value="Immunoglobulins"/>
    <property type="match status" value="1"/>
</dbReference>
<dbReference type="InterPro" id="IPR013783">
    <property type="entry name" value="Ig-like_fold"/>
</dbReference>
<dbReference type="InterPro" id="IPR013106">
    <property type="entry name" value="Ig_V-set"/>
</dbReference>
<dbReference type="InterPro" id="IPR036179">
    <property type="entry name" value="Ig-like_dom_sf"/>
</dbReference>
<keyword evidence="6" id="KW-1185">Reference proteome</keyword>
<evidence type="ECO:0000256" key="1">
    <source>
        <dbReference type="ARBA" id="ARBA00022729"/>
    </source>
</evidence>
<reference evidence="5" key="2">
    <citation type="submission" date="2025-08" db="UniProtKB">
        <authorList>
            <consortium name="Ensembl"/>
        </authorList>
    </citation>
    <scope>IDENTIFICATION</scope>
</reference>
<dbReference type="Proteomes" id="UP000265100">
    <property type="component" value="Chromosome 1"/>
</dbReference>
<evidence type="ECO:0000256" key="3">
    <source>
        <dbReference type="ARBA" id="ARBA00023319"/>
    </source>
</evidence>
<feature type="domain" description="Ig-like" evidence="4">
    <location>
        <begin position="37"/>
        <end position="155"/>
    </location>
</feature>
<evidence type="ECO:0000256" key="2">
    <source>
        <dbReference type="ARBA" id="ARBA00023157"/>
    </source>
</evidence>
<evidence type="ECO:0000313" key="6">
    <source>
        <dbReference type="Proteomes" id="UP000265100"/>
    </source>
</evidence>
<dbReference type="Ensembl" id="ENSACLT00000086066.1">
    <property type="protein sequence ID" value="ENSACLP00000064027.1"/>
    <property type="gene ID" value="ENSACLG00000010655.2"/>
</dbReference>
<reference evidence="5" key="1">
    <citation type="submission" date="2018-05" db="EMBL/GenBank/DDBJ databases">
        <authorList>
            <person name="Datahose"/>
        </authorList>
    </citation>
    <scope>NUCLEOTIDE SEQUENCE</scope>
</reference>
<dbReference type="PROSITE" id="PS50835">
    <property type="entry name" value="IG_LIKE"/>
    <property type="match status" value="1"/>
</dbReference>
<dbReference type="AlphaFoldDB" id="A0AAX7U5G6"/>
<dbReference type="InterPro" id="IPR007110">
    <property type="entry name" value="Ig-like_dom"/>
</dbReference>
<dbReference type="InterPro" id="IPR003599">
    <property type="entry name" value="Ig_sub"/>
</dbReference>
<dbReference type="GO" id="GO:0016020">
    <property type="term" value="C:membrane"/>
    <property type="evidence" value="ECO:0007669"/>
    <property type="project" value="TreeGrafter"/>
</dbReference>
<reference evidence="5" key="3">
    <citation type="submission" date="2025-09" db="UniProtKB">
        <authorList>
            <consortium name="Ensembl"/>
        </authorList>
    </citation>
    <scope>IDENTIFICATION</scope>
</reference>
<keyword evidence="3" id="KW-0393">Immunoglobulin domain</keyword>
<dbReference type="SUPFAM" id="SSF48726">
    <property type="entry name" value="Immunoglobulin"/>
    <property type="match status" value="1"/>
</dbReference>
<dbReference type="PANTHER" id="PTHR12207">
    <property type="entry name" value="V-SET AND TRANSMEMBRANE DOMAIN-CONTAINING PROTEIN"/>
    <property type="match status" value="1"/>
</dbReference>
<dbReference type="InterPro" id="IPR051102">
    <property type="entry name" value="IgSF_V-set/TM_domain"/>
</dbReference>
<dbReference type="PANTHER" id="PTHR12207:SF27">
    <property type="entry name" value="V-SET AND TRANSMEMBRANE DOMAIN-CONTAINING PROTEIN 2B"/>
    <property type="match status" value="1"/>
</dbReference>
<organism evidence="5 6">
    <name type="scientific">Astatotilapia calliptera</name>
    <name type="common">Eastern happy</name>
    <name type="synonym">Chromis callipterus</name>
    <dbReference type="NCBI Taxonomy" id="8154"/>
    <lineage>
        <taxon>Eukaryota</taxon>
        <taxon>Metazoa</taxon>
        <taxon>Chordata</taxon>
        <taxon>Craniata</taxon>
        <taxon>Vertebrata</taxon>
        <taxon>Euteleostomi</taxon>
        <taxon>Actinopterygii</taxon>
        <taxon>Neopterygii</taxon>
        <taxon>Teleostei</taxon>
        <taxon>Neoteleostei</taxon>
        <taxon>Acanthomorphata</taxon>
        <taxon>Ovalentaria</taxon>
        <taxon>Cichlomorphae</taxon>
        <taxon>Cichliformes</taxon>
        <taxon>Cichlidae</taxon>
        <taxon>African cichlids</taxon>
        <taxon>Pseudocrenilabrinae</taxon>
        <taxon>Haplochromini</taxon>
        <taxon>Astatotilapia</taxon>
    </lineage>
</organism>
<dbReference type="GeneTree" id="ENSGT00940000161356"/>
<dbReference type="Pfam" id="PF07686">
    <property type="entry name" value="V-set"/>
    <property type="match status" value="1"/>
</dbReference>
<protein>
    <recommendedName>
        <fullName evidence="4">Ig-like domain-containing protein</fullName>
    </recommendedName>
</protein>
<keyword evidence="1" id="KW-0732">Signal</keyword>
<proteinExistence type="predicted"/>
<gene>
    <name evidence="5" type="primary">VSTM2B</name>
</gene>
<sequence>LNKARGDFWIPQPICRGGHYSFKNLQNCRLTFFSLLPLHTKATFTEVPKDVSVGEGDDVEMPCAFKAVSSAPMSLEIQWWYLKKDMSEDELQITAPANRDVSREATKISTVRVQGNAISHSLSLSKVKKEDEGVYECRVSDLWADESQEFNVHATLHVTLADSMRGVERLLQRNLLFSEENTNTVYSRVLIAYLQLGSSGSLLGCSGYYYIYMLPAPVFAR</sequence>